<evidence type="ECO:0000256" key="6">
    <source>
        <dbReference type="ARBA" id="ARBA00022840"/>
    </source>
</evidence>
<feature type="domain" description="ABC transporter" evidence="12">
    <location>
        <begin position="380"/>
        <end position="615"/>
    </location>
</feature>
<dbReference type="Gene3D" id="1.20.1560.10">
    <property type="entry name" value="ABC transporter type 1, transmembrane domain"/>
    <property type="match status" value="1"/>
</dbReference>
<evidence type="ECO:0000256" key="10">
    <source>
        <dbReference type="SAM" id="MobiDB-lite"/>
    </source>
</evidence>
<dbReference type="Pfam" id="PF00664">
    <property type="entry name" value="ABC_membrane"/>
    <property type="match status" value="1"/>
</dbReference>
<evidence type="ECO:0000313" key="14">
    <source>
        <dbReference type="EMBL" id="OHT11401.1"/>
    </source>
</evidence>
<dbReference type="InterPro" id="IPR003439">
    <property type="entry name" value="ABC_transporter-like_ATP-bd"/>
</dbReference>
<dbReference type="GeneID" id="94835304"/>
<keyword evidence="4 11" id="KW-0812">Transmembrane</keyword>
<evidence type="ECO:0000256" key="2">
    <source>
        <dbReference type="ARBA" id="ARBA00006493"/>
    </source>
</evidence>
<keyword evidence="6 14" id="KW-0067">ATP-binding</keyword>
<organism evidence="14 15">
    <name type="scientific">Tritrichomonas foetus</name>
    <dbReference type="NCBI Taxonomy" id="1144522"/>
    <lineage>
        <taxon>Eukaryota</taxon>
        <taxon>Metamonada</taxon>
        <taxon>Parabasalia</taxon>
        <taxon>Tritrichomonadida</taxon>
        <taxon>Tritrichomonadidae</taxon>
        <taxon>Tritrichomonas</taxon>
    </lineage>
</organism>
<dbReference type="PROSITE" id="PS00211">
    <property type="entry name" value="ABC_TRANSPORTER_1"/>
    <property type="match status" value="1"/>
</dbReference>
<evidence type="ECO:0000256" key="7">
    <source>
        <dbReference type="ARBA" id="ARBA00022967"/>
    </source>
</evidence>
<keyword evidence="8 11" id="KW-1133">Transmembrane helix</keyword>
<dbReference type="CDD" id="cd03249">
    <property type="entry name" value="ABC_MTABC3_MDL1_MDL2"/>
    <property type="match status" value="1"/>
</dbReference>
<feature type="transmembrane region" description="Helical" evidence="11">
    <location>
        <begin position="200"/>
        <end position="222"/>
    </location>
</feature>
<keyword evidence="15" id="KW-1185">Reference proteome</keyword>
<dbReference type="GO" id="GO:0015421">
    <property type="term" value="F:ABC-type oligopeptide transporter activity"/>
    <property type="evidence" value="ECO:0007669"/>
    <property type="project" value="TreeGrafter"/>
</dbReference>
<feature type="region of interest" description="Disordered" evidence="10">
    <location>
        <begin position="619"/>
        <end position="672"/>
    </location>
</feature>
<dbReference type="VEuPathDB" id="TrichDB:TRFO_19128"/>
<dbReference type="GO" id="GO:0012505">
    <property type="term" value="C:endomembrane system"/>
    <property type="evidence" value="ECO:0007669"/>
    <property type="project" value="UniProtKB-SubCell"/>
</dbReference>
<evidence type="ECO:0000256" key="3">
    <source>
        <dbReference type="ARBA" id="ARBA00022448"/>
    </source>
</evidence>
<dbReference type="Proteomes" id="UP000179807">
    <property type="component" value="Unassembled WGS sequence"/>
</dbReference>
<evidence type="ECO:0000256" key="9">
    <source>
        <dbReference type="ARBA" id="ARBA00023136"/>
    </source>
</evidence>
<feature type="domain" description="ABC transmembrane type-1" evidence="13">
    <location>
        <begin position="59"/>
        <end position="330"/>
    </location>
</feature>
<feature type="transmembrane region" description="Helical" evidence="11">
    <location>
        <begin position="105"/>
        <end position="127"/>
    </location>
</feature>
<reference evidence="14" key="1">
    <citation type="submission" date="2016-10" db="EMBL/GenBank/DDBJ databases">
        <authorList>
            <person name="Benchimol M."/>
            <person name="Almeida L.G."/>
            <person name="Vasconcelos A.T."/>
            <person name="Perreira-Neves A."/>
            <person name="Rosa I.A."/>
            <person name="Tasca T."/>
            <person name="Bogo M.R."/>
            <person name="de Souza W."/>
        </authorList>
    </citation>
    <scope>NUCLEOTIDE SEQUENCE [LARGE SCALE GENOMIC DNA]</scope>
    <source>
        <strain evidence="14">K</strain>
    </source>
</reference>
<feature type="transmembrane region" description="Helical" evidence="11">
    <location>
        <begin position="59"/>
        <end position="84"/>
    </location>
</feature>
<dbReference type="PANTHER" id="PTHR43394:SF1">
    <property type="entry name" value="ATP-BINDING CASSETTE SUB-FAMILY B MEMBER 10, MITOCHONDRIAL"/>
    <property type="match status" value="1"/>
</dbReference>
<dbReference type="SMART" id="SM00382">
    <property type="entry name" value="AAA"/>
    <property type="match status" value="1"/>
</dbReference>
<dbReference type="GO" id="GO:0005524">
    <property type="term" value="F:ATP binding"/>
    <property type="evidence" value="ECO:0007669"/>
    <property type="project" value="UniProtKB-KW"/>
</dbReference>
<dbReference type="FunFam" id="3.40.50.300:FF:000140">
    <property type="entry name" value="Lipid A export ATP-binding/permease protein MsbA"/>
    <property type="match status" value="1"/>
</dbReference>
<gene>
    <name evidence="14" type="ORF">TRFO_19128</name>
</gene>
<dbReference type="CDD" id="cd18577">
    <property type="entry name" value="ABC_6TM_Pgp_ABCB1_D1_like"/>
    <property type="match status" value="1"/>
</dbReference>
<dbReference type="SUPFAM" id="SSF52540">
    <property type="entry name" value="P-loop containing nucleoside triphosphate hydrolases"/>
    <property type="match status" value="1"/>
</dbReference>
<comment type="subcellular location">
    <subcellularLocation>
        <location evidence="1">Endomembrane system</location>
        <topology evidence="1">Multi-pass membrane protein</topology>
    </subcellularLocation>
</comment>
<dbReference type="PROSITE" id="PS50929">
    <property type="entry name" value="ABC_TM1F"/>
    <property type="match status" value="1"/>
</dbReference>
<dbReference type="InterPro" id="IPR027417">
    <property type="entry name" value="P-loop_NTPase"/>
</dbReference>
<dbReference type="SUPFAM" id="SSF90123">
    <property type="entry name" value="ABC transporter transmembrane region"/>
    <property type="match status" value="1"/>
</dbReference>
<keyword evidence="7" id="KW-1278">Translocase</keyword>
<dbReference type="GO" id="GO:0016887">
    <property type="term" value="F:ATP hydrolysis activity"/>
    <property type="evidence" value="ECO:0007669"/>
    <property type="project" value="InterPro"/>
</dbReference>
<dbReference type="Gene3D" id="3.40.50.300">
    <property type="entry name" value="P-loop containing nucleotide triphosphate hydrolases"/>
    <property type="match status" value="1"/>
</dbReference>
<feature type="transmembrane region" description="Helical" evidence="11">
    <location>
        <begin position="280"/>
        <end position="306"/>
    </location>
</feature>
<comment type="caution">
    <text evidence="14">The sequence shown here is derived from an EMBL/GenBank/DDBJ whole genome shotgun (WGS) entry which is preliminary data.</text>
</comment>
<dbReference type="InterPro" id="IPR011527">
    <property type="entry name" value="ABC1_TM_dom"/>
</dbReference>
<proteinExistence type="inferred from homology"/>
<dbReference type="GO" id="GO:0090374">
    <property type="term" value="P:oligopeptide export from mitochondrion"/>
    <property type="evidence" value="ECO:0007669"/>
    <property type="project" value="TreeGrafter"/>
</dbReference>
<keyword evidence="3" id="KW-0813">Transport</keyword>
<dbReference type="InterPro" id="IPR039421">
    <property type="entry name" value="Type_1_exporter"/>
</dbReference>
<dbReference type="OrthoDB" id="6500128at2759"/>
<dbReference type="PROSITE" id="PS50893">
    <property type="entry name" value="ABC_TRANSPORTER_2"/>
    <property type="match status" value="1"/>
</dbReference>
<evidence type="ECO:0000256" key="1">
    <source>
        <dbReference type="ARBA" id="ARBA00004127"/>
    </source>
</evidence>
<dbReference type="EMBL" id="MLAK01000588">
    <property type="protein sequence ID" value="OHT11401.1"/>
    <property type="molecule type" value="Genomic_DNA"/>
</dbReference>
<comment type="similarity">
    <text evidence="2">Belongs to the ABC transporter superfamily. ABCB family. MHC peptide exporter (TC 3.A.1.209) subfamily.</text>
</comment>
<evidence type="ECO:0000256" key="11">
    <source>
        <dbReference type="SAM" id="Phobius"/>
    </source>
</evidence>
<dbReference type="InterPro" id="IPR003593">
    <property type="entry name" value="AAA+_ATPase"/>
</dbReference>
<accession>A0A1J4KJ81</accession>
<evidence type="ECO:0000256" key="8">
    <source>
        <dbReference type="ARBA" id="ARBA00022989"/>
    </source>
</evidence>
<dbReference type="RefSeq" id="XP_068364537.1">
    <property type="nucleotide sequence ID" value="XM_068500600.1"/>
</dbReference>
<keyword evidence="5" id="KW-0547">Nucleotide-binding</keyword>
<evidence type="ECO:0000313" key="15">
    <source>
        <dbReference type="Proteomes" id="UP000179807"/>
    </source>
</evidence>
<name>A0A1J4KJ81_9EUKA</name>
<protein>
    <submittedName>
        <fullName evidence="14">ATP-binding cassette sub-family B member 10, mitochondrial</fullName>
    </submittedName>
</protein>
<dbReference type="PANTHER" id="PTHR43394">
    <property type="entry name" value="ATP-DEPENDENT PERMEASE MDL1, MITOCHONDRIAL"/>
    <property type="match status" value="1"/>
</dbReference>
<dbReference type="AlphaFoldDB" id="A0A1J4KJ81"/>
<keyword evidence="9 11" id="KW-0472">Membrane</keyword>
<evidence type="ECO:0000259" key="12">
    <source>
        <dbReference type="PROSITE" id="PS50893"/>
    </source>
</evidence>
<dbReference type="GO" id="GO:0005743">
    <property type="term" value="C:mitochondrial inner membrane"/>
    <property type="evidence" value="ECO:0007669"/>
    <property type="project" value="TreeGrafter"/>
</dbReference>
<dbReference type="InterPro" id="IPR017871">
    <property type="entry name" value="ABC_transporter-like_CS"/>
</dbReference>
<evidence type="ECO:0000259" key="13">
    <source>
        <dbReference type="PROSITE" id="PS50929"/>
    </source>
</evidence>
<feature type="compositionally biased region" description="Low complexity" evidence="10">
    <location>
        <begin position="643"/>
        <end position="660"/>
    </location>
</feature>
<sequence>MSKIKRRYSSEYSSSFSEVHQKSISNPTSFDKEEVFDPKKERINRSILYKKFFSSLQPIIGIISSFFVGCGPVLLFFLFGRVLNAHHAYAVDPSYDAMKEIIDNCIYLIDVALALGIFKCISTYIWGVSGSNFANELKSGMFESMMKSEVTFFDTNPVGGLLSLLSEDSQFVESAFGSMKGSQIQNLGQFVIGLILAYVYAWKLALIATVVIPVSIVIINFFSKFVNQHVEIQFGYIAESVTIAEESFSAIRTVRGFNQEKNDHKRFMTQVKKDRHEDRLVNLFLLGLYTSTILLQNGILLVYLYIGGLDVINGSMPSGNLLSVYGYLLFSEFGFVEFQSSFQSEQKAISSGGRILDFTSRTSTIPFEGGKKIKNFKGKIEFENVSFKYPTRDVFVLKNISFVIEAGQIGALVGHSGSGKSTCIQLLERYYECDSGVIRLDGVNIKELDPRWLHRKIGLVSQEPILFNISIKDNIKYGARKASDKQVQNASEVANAVKFINKFDQKFNTIVGEKGSNISGGQRQRIAIARAVLKNPVILMTDEATSALDSKNEKKVQEALDKVMKNRTAVIVAHRLSTIRNAHIIYVFDSGEIKEYGTHEELVARKSFYYELVKKQISPNEGNENNKDNSSKKRPKIIKPKSDQTSSSSNNNKSESDSSQHATSDESDSSST</sequence>
<dbReference type="InterPro" id="IPR036640">
    <property type="entry name" value="ABC1_TM_sf"/>
</dbReference>
<dbReference type="Pfam" id="PF00005">
    <property type="entry name" value="ABC_tran"/>
    <property type="match status" value="1"/>
</dbReference>
<evidence type="ECO:0000256" key="4">
    <source>
        <dbReference type="ARBA" id="ARBA00022692"/>
    </source>
</evidence>
<evidence type="ECO:0000256" key="5">
    <source>
        <dbReference type="ARBA" id="ARBA00022741"/>
    </source>
</evidence>